<sequence length="113" mass="12635">MSTKPLASPVFSSDSGGKQHHSLRDDADGVAASLSLSLGFWHQIWIDLLKAFQKKNRSCMADLPLYLLFFCLVDTATHEMYLLVVVCFCVPFTHAIANFRGFRDNWRGVPIGS</sequence>
<keyword evidence="2" id="KW-1133">Transmembrane helix</keyword>
<feature type="compositionally biased region" description="Polar residues" evidence="1">
    <location>
        <begin position="1"/>
        <end position="16"/>
    </location>
</feature>
<feature type="transmembrane region" description="Helical" evidence="2">
    <location>
        <begin position="81"/>
        <end position="99"/>
    </location>
</feature>
<keyword evidence="2" id="KW-0472">Membrane</keyword>
<proteinExistence type="predicted"/>
<comment type="caution">
    <text evidence="3">The sequence shown here is derived from an EMBL/GenBank/DDBJ whole genome shotgun (WGS) entry which is preliminary data.</text>
</comment>
<evidence type="ECO:0000256" key="2">
    <source>
        <dbReference type="SAM" id="Phobius"/>
    </source>
</evidence>
<feature type="region of interest" description="Disordered" evidence="1">
    <location>
        <begin position="1"/>
        <end position="24"/>
    </location>
</feature>
<protein>
    <submittedName>
        <fullName evidence="3">Uncharacterized protein</fullName>
    </submittedName>
</protein>
<evidence type="ECO:0000256" key="1">
    <source>
        <dbReference type="SAM" id="MobiDB-lite"/>
    </source>
</evidence>
<organism evidence="3 4">
    <name type="scientific">Vanilla planifolia</name>
    <name type="common">Vanilla</name>
    <dbReference type="NCBI Taxonomy" id="51239"/>
    <lineage>
        <taxon>Eukaryota</taxon>
        <taxon>Viridiplantae</taxon>
        <taxon>Streptophyta</taxon>
        <taxon>Embryophyta</taxon>
        <taxon>Tracheophyta</taxon>
        <taxon>Spermatophyta</taxon>
        <taxon>Magnoliopsida</taxon>
        <taxon>Liliopsida</taxon>
        <taxon>Asparagales</taxon>
        <taxon>Orchidaceae</taxon>
        <taxon>Vanilloideae</taxon>
        <taxon>Vanilleae</taxon>
        <taxon>Vanilla</taxon>
    </lineage>
</organism>
<gene>
    <name evidence="3" type="ORF">HPP92_002915</name>
</gene>
<evidence type="ECO:0000313" key="3">
    <source>
        <dbReference type="EMBL" id="KAG0502843.1"/>
    </source>
</evidence>
<dbReference type="EMBL" id="JADCNM010000001">
    <property type="protein sequence ID" value="KAG0502843.1"/>
    <property type="molecule type" value="Genomic_DNA"/>
</dbReference>
<name>A0A835S588_VANPL</name>
<dbReference type="Proteomes" id="UP000639772">
    <property type="component" value="Chromosome 1"/>
</dbReference>
<reference evidence="3 4" key="1">
    <citation type="journal article" date="2020" name="Nat. Food">
        <title>A phased Vanilla planifolia genome enables genetic improvement of flavour and production.</title>
        <authorList>
            <person name="Hasing T."/>
            <person name="Tang H."/>
            <person name="Brym M."/>
            <person name="Khazi F."/>
            <person name="Huang T."/>
            <person name="Chambers A.H."/>
        </authorList>
    </citation>
    <scope>NUCLEOTIDE SEQUENCE [LARGE SCALE GENOMIC DNA]</scope>
    <source>
        <tissue evidence="3">Leaf</tissue>
    </source>
</reference>
<evidence type="ECO:0000313" key="4">
    <source>
        <dbReference type="Proteomes" id="UP000639772"/>
    </source>
</evidence>
<dbReference type="AlphaFoldDB" id="A0A835S588"/>
<accession>A0A835S588</accession>
<keyword evidence="2" id="KW-0812">Transmembrane</keyword>